<gene>
    <name evidence="1" type="ORF">Patl1_07220</name>
</gene>
<evidence type="ECO:0000313" key="2">
    <source>
        <dbReference type="Proteomes" id="UP001164250"/>
    </source>
</evidence>
<dbReference type="Proteomes" id="UP001164250">
    <property type="component" value="Chromosome 10"/>
</dbReference>
<comment type="caution">
    <text evidence="1">The sequence shown here is derived from an EMBL/GenBank/DDBJ whole genome shotgun (WGS) entry which is preliminary data.</text>
</comment>
<evidence type="ECO:0000313" key="1">
    <source>
        <dbReference type="EMBL" id="KAJ0086294.1"/>
    </source>
</evidence>
<reference evidence="2" key="1">
    <citation type="journal article" date="2023" name="G3 (Bethesda)">
        <title>Genome assembly and association tests identify interacting loci associated with vigor, precocity, and sex in interspecific pistachio rootstocks.</title>
        <authorList>
            <person name="Palmer W."/>
            <person name="Jacygrad E."/>
            <person name="Sagayaradj S."/>
            <person name="Cavanaugh K."/>
            <person name="Han R."/>
            <person name="Bertier L."/>
            <person name="Beede B."/>
            <person name="Kafkas S."/>
            <person name="Golino D."/>
            <person name="Preece J."/>
            <person name="Michelmore R."/>
        </authorList>
    </citation>
    <scope>NUCLEOTIDE SEQUENCE [LARGE SCALE GENOMIC DNA]</scope>
</reference>
<organism evidence="1 2">
    <name type="scientific">Pistacia atlantica</name>
    <dbReference type="NCBI Taxonomy" id="434234"/>
    <lineage>
        <taxon>Eukaryota</taxon>
        <taxon>Viridiplantae</taxon>
        <taxon>Streptophyta</taxon>
        <taxon>Embryophyta</taxon>
        <taxon>Tracheophyta</taxon>
        <taxon>Spermatophyta</taxon>
        <taxon>Magnoliopsida</taxon>
        <taxon>eudicotyledons</taxon>
        <taxon>Gunneridae</taxon>
        <taxon>Pentapetalae</taxon>
        <taxon>rosids</taxon>
        <taxon>malvids</taxon>
        <taxon>Sapindales</taxon>
        <taxon>Anacardiaceae</taxon>
        <taxon>Pistacia</taxon>
    </lineage>
</organism>
<keyword evidence="2" id="KW-1185">Reference proteome</keyword>
<proteinExistence type="predicted"/>
<name>A0ACC1AI30_9ROSI</name>
<protein>
    <submittedName>
        <fullName evidence="1">Uncharacterized protein</fullName>
    </submittedName>
</protein>
<sequence length="504" mass="55998">MEKSDNVCVRFTGKIYAAWEFQLETFLKCKTLWGHIDGSSNGGSTAESYVANKAAWDAKDNQIMSWILGSMEPHLILSLRPHRSANAMWNYLKQVYKQDNNARRFQLELAIANYTQGDLSVQDYYSGFLTLWNDYSDLVTAKVSAEGLEAVQRVHKTSQRDKFLMKLRPDFESIRASLVNRDPVPTLEAYFGELLREEQRLNPQNIMEQSHVASNTVSVAYAAHGKGKGHDMSTTQCYSCKKYGHIALNCPQKFCNYCKQPGHIIKDCTIHPSCSNKVYHAVVTGDLQLAQPAATAAMSAVALQPPAPFLTRETVQEMIVSAFSALGLQGTGSSSPSWILDLGASNRMTNSLHGLSNVREYCGSSHIQTANGTALPIVAAGDVSSSFKDVLVSPNLSVNLVSVGQLVDQNYDVYFTHGGCCARSMLRAVDSEGPKHGRLFSLQLPDPRSLPSFSILYLLCNQYRVSNEVWHKRLGHPNSRILSYLLKSVRLYPFLLKEVEPPTL</sequence>
<accession>A0ACC1AI30</accession>
<dbReference type="EMBL" id="CM047906">
    <property type="protein sequence ID" value="KAJ0086294.1"/>
    <property type="molecule type" value="Genomic_DNA"/>
</dbReference>